<feature type="transmembrane region" description="Helical" evidence="1">
    <location>
        <begin position="28"/>
        <end position="50"/>
    </location>
</feature>
<accession>Q7UUS1</accession>
<keyword evidence="1" id="KW-0472">Membrane</keyword>
<feature type="transmembrane region" description="Helical" evidence="1">
    <location>
        <begin position="152"/>
        <end position="172"/>
    </location>
</feature>
<protein>
    <submittedName>
        <fullName evidence="2">Uncharacterized protein</fullName>
    </submittedName>
</protein>
<reference evidence="2 3" key="1">
    <citation type="journal article" date="2003" name="Proc. Natl. Acad. Sci. U.S.A.">
        <title>Complete genome sequence of the marine planctomycete Pirellula sp. strain 1.</title>
        <authorList>
            <person name="Gloeckner F.O."/>
            <person name="Kube M."/>
            <person name="Bauer M."/>
            <person name="Teeling H."/>
            <person name="Lombardot T."/>
            <person name="Ludwig W."/>
            <person name="Gade D."/>
            <person name="Beck A."/>
            <person name="Borzym K."/>
            <person name="Heitmann K."/>
            <person name="Rabus R."/>
            <person name="Schlesner H."/>
            <person name="Amann R."/>
            <person name="Reinhardt R."/>
        </authorList>
    </citation>
    <scope>NUCLEOTIDE SEQUENCE [LARGE SCALE GENOMIC DNA]</scope>
    <source>
        <strain evidence="3">DSM 10527 / NCIMB 13988 / SH1</strain>
    </source>
</reference>
<name>Q7UUS1_RHOBA</name>
<evidence type="ECO:0000256" key="1">
    <source>
        <dbReference type="SAM" id="Phobius"/>
    </source>
</evidence>
<feature type="transmembrane region" description="Helical" evidence="1">
    <location>
        <begin position="70"/>
        <end position="90"/>
    </location>
</feature>
<dbReference type="OrthoDB" id="269467at2"/>
<dbReference type="AlphaFoldDB" id="Q7UUS1"/>
<feature type="transmembrane region" description="Helical" evidence="1">
    <location>
        <begin position="184"/>
        <end position="200"/>
    </location>
</feature>
<gene>
    <name evidence="2" type="ordered locus">RB3116</name>
</gene>
<dbReference type="STRING" id="243090.RB3116"/>
<dbReference type="EnsemblBacteria" id="CAD73006">
    <property type="protein sequence ID" value="CAD73006"/>
    <property type="gene ID" value="RB3116"/>
</dbReference>
<dbReference type="Proteomes" id="UP000001025">
    <property type="component" value="Chromosome"/>
</dbReference>
<keyword evidence="3" id="KW-1185">Reference proteome</keyword>
<keyword evidence="1" id="KW-1133">Transmembrane helix</keyword>
<dbReference type="KEGG" id="rba:RB3116"/>
<keyword evidence="1" id="KW-0812">Transmembrane</keyword>
<dbReference type="InParanoid" id="Q7UUS1"/>
<evidence type="ECO:0000313" key="3">
    <source>
        <dbReference type="Proteomes" id="UP000001025"/>
    </source>
</evidence>
<feature type="transmembrane region" description="Helical" evidence="1">
    <location>
        <begin position="207"/>
        <end position="225"/>
    </location>
</feature>
<evidence type="ECO:0000313" key="2">
    <source>
        <dbReference type="EMBL" id="CAD73006.1"/>
    </source>
</evidence>
<proteinExistence type="predicted"/>
<sequence>MSFGMRLNQQPVMLSTADINDLSKKRMWTMVLAASVGVAVMLAYFAVVAAWRDSLVAAARQNFSETTADILPFVLILPSVGFFLTALIWGEHRSKRYALMCPNCNTDLSRSMKRLAATRCCNSCGKQIVEGSRTHGPGVFARRSRIEQRKFLVYWFWIWPISGSLMLGYHWLSPIGFEDCPQMLFMPGLIGTAATGWAFARTLDKRYLPQFVGSAVVLCMGFNAFW</sequence>
<organism evidence="2 3">
    <name type="scientific">Rhodopirellula baltica (strain DSM 10527 / NCIMB 13988 / SH1)</name>
    <dbReference type="NCBI Taxonomy" id="243090"/>
    <lineage>
        <taxon>Bacteria</taxon>
        <taxon>Pseudomonadati</taxon>
        <taxon>Planctomycetota</taxon>
        <taxon>Planctomycetia</taxon>
        <taxon>Pirellulales</taxon>
        <taxon>Pirellulaceae</taxon>
        <taxon>Rhodopirellula</taxon>
    </lineage>
</organism>
<dbReference type="EMBL" id="BX294138">
    <property type="protein sequence ID" value="CAD73006.1"/>
    <property type="molecule type" value="Genomic_DNA"/>
</dbReference>
<dbReference type="HOGENOM" id="CLU_1223943_0_0_0"/>